<organism evidence="3 4">
    <name type="scientific">Friedmanniomyces simplex</name>
    <dbReference type="NCBI Taxonomy" id="329884"/>
    <lineage>
        <taxon>Eukaryota</taxon>
        <taxon>Fungi</taxon>
        <taxon>Dikarya</taxon>
        <taxon>Ascomycota</taxon>
        <taxon>Pezizomycotina</taxon>
        <taxon>Dothideomycetes</taxon>
        <taxon>Dothideomycetidae</taxon>
        <taxon>Mycosphaerellales</taxon>
        <taxon>Teratosphaeriaceae</taxon>
        <taxon>Friedmanniomyces</taxon>
    </lineage>
</organism>
<evidence type="ECO:0000256" key="1">
    <source>
        <dbReference type="SAM" id="MobiDB-lite"/>
    </source>
</evidence>
<feature type="region of interest" description="Disordered" evidence="1">
    <location>
        <begin position="254"/>
        <end position="286"/>
    </location>
</feature>
<dbReference type="Proteomes" id="UP000309340">
    <property type="component" value="Unassembled WGS sequence"/>
</dbReference>
<evidence type="ECO:0000256" key="2">
    <source>
        <dbReference type="SAM" id="Phobius"/>
    </source>
</evidence>
<proteinExistence type="predicted"/>
<protein>
    <submittedName>
        <fullName evidence="3">Uncharacterized protein</fullName>
    </submittedName>
</protein>
<evidence type="ECO:0000313" key="4">
    <source>
        <dbReference type="Proteomes" id="UP000309340"/>
    </source>
</evidence>
<feature type="region of interest" description="Disordered" evidence="1">
    <location>
        <begin position="46"/>
        <end position="67"/>
    </location>
</feature>
<keyword evidence="2" id="KW-0812">Transmembrane</keyword>
<keyword evidence="2" id="KW-1133">Transmembrane helix</keyword>
<keyword evidence="4" id="KW-1185">Reference proteome</keyword>
<gene>
    <name evidence="3" type="ORF">B0A55_06169</name>
</gene>
<feature type="region of interest" description="Disordered" evidence="1">
    <location>
        <begin position="354"/>
        <end position="423"/>
    </location>
</feature>
<accession>A0A4V5NG89</accession>
<feature type="transmembrane region" description="Helical" evidence="2">
    <location>
        <begin position="176"/>
        <end position="199"/>
    </location>
</feature>
<comment type="caution">
    <text evidence="3">The sequence shown here is derived from an EMBL/GenBank/DDBJ whole genome shotgun (WGS) entry which is preliminary data.</text>
</comment>
<evidence type="ECO:0000313" key="3">
    <source>
        <dbReference type="EMBL" id="TKA74029.1"/>
    </source>
</evidence>
<feature type="compositionally biased region" description="Basic and acidic residues" evidence="1">
    <location>
        <begin position="389"/>
        <end position="401"/>
    </location>
</feature>
<dbReference type="AlphaFoldDB" id="A0A4V5NG89"/>
<sequence length="423" mass="47281">MHSPLPDSSALEAGIIEDERPSRISRVQDNVRNLLRASIPTSFRSSVIGTPSGHRATVEDADRSPLQSPLRRHVRIDVGVLPSPLSGTSSGTTSANEGDDVPGVLFPPTSYHQQAQHVEHHSTMFNTRAIAALTHPDLSDPSLAVLLQQKTDDRQRRAWKRSRNRKLRHASGKRKIWSWGVCLGAGLLLAATVATYVAIATSGNSSTTFHVLFILGILLATILFAHTLVRLCLFKPTIPDSPRLYVIPNGRLKRRRHHRHREHREQDHHHRRESPQLEDVRTDYVPPTPIPVHVAADEVRPDSREAEPSAGVDRASRIAFDKDVDELRKPPPAYGRWRGSVRVNPDFLHWQAIPSPTEPDTPALPSPTYEEAMATEQRSQPPSYMTRDSPARRREMQRGRPDLAQAQWVEPEMVEGRGIGLAS</sequence>
<dbReference type="EMBL" id="NAJQ01000242">
    <property type="protein sequence ID" value="TKA74029.1"/>
    <property type="molecule type" value="Genomic_DNA"/>
</dbReference>
<feature type="compositionally biased region" description="Basic and acidic residues" evidence="1">
    <location>
        <begin position="263"/>
        <end position="282"/>
    </location>
</feature>
<dbReference type="OrthoDB" id="5417811at2759"/>
<feature type="transmembrane region" description="Helical" evidence="2">
    <location>
        <begin position="211"/>
        <end position="233"/>
    </location>
</feature>
<feature type="region of interest" description="Disordered" evidence="1">
    <location>
        <begin position="81"/>
        <end position="102"/>
    </location>
</feature>
<name>A0A4V5NG89_9PEZI</name>
<reference evidence="3 4" key="1">
    <citation type="submission" date="2017-03" db="EMBL/GenBank/DDBJ databases">
        <title>Genomes of endolithic fungi from Antarctica.</title>
        <authorList>
            <person name="Coleine C."/>
            <person name="Masonjones S."/>
            <person name="Stajich J.E."/>
        </authorList>
    </citation>
    <scope>NUCLEOTIDE SEQUENCE [LARGE SCALE GENOMIC DNA]</scope>
    <source>
        <strain evidence="3 4">CCFEE 5184</strain>
    </source>
</reference>
<feature type="compositionally biased region" description="Low complexity" evidence="1">
    <location>
        <begin position="81"/>
        <end position="94"/>
    </location>
</feature>
<keyword evidence="2" id="KW-0472">Membrane</keyword>
<feature type="compositionally biased region" description="Pro residues" evidence="1">
    <location>
        <begin position="356"/>
        <end position="365"/>
    </location>
</feature>